<evidence type="ECO:0000256" key="3">
    <source>
        <dbReference type="ARBA" id="ARBA00022679"/>
    </source>
</evidence>
<dbReference type="NCBIfam" id="NF006897">
    <property type="entry name" value="PRK09379.1"/>
    <property type="match status" value="1"/>
</dbReference>
<protein>
    <recommendedName>
        <fullName evidence="9">Polyisoprenyl-teichoic acid--peptidoglycan teichoic acid transferase TagU</fullName>
        <ecNumber evidence="9">2.7.8.-</ecNumber>
    </recommendedName>
</protein>
<accession>A0AAJ1WK56</accession>
<reference evidence="12" key="1">
    <citation type="submission" date="2023-07" db="EMBL/GenBank/DDBJ databases">
        <title>Genomic Encyclopedia of Type Strains, Phase IV (KMG-IV): sequencing the most valuable type-strain genomes for metagenomic binning, comparative biology and taxonomic classification.</title>
        <authorList>
            <person name="Goeker M."/>
        </authorList>
    </citation>
    <scope>NUCLEOTIDE SEQUENCE</scope>
    <source>
        <strain evidence="12">DSM 23947</strain>
    </source>
</reference>
<feature type="transmembrane region" description="Helical" evidence="10">
    <location>
        <begin position="16"/>
        <end position="39"/>
    </location>
</feature>
<keyword evidence="8 9" id="KW-0961">Cell wall biogenesis/degradation</keyword>
<evidence type="ECO:0000256" key="6">
    <source>
        <dbReference type="ARBA" id="ARBA00022989"/>
    </source>
</evidence>
<dbReference type="Gene3D" id="3.40.630.190">
    <property type="entry name" value="LCP protein"/>
    <property type="match status" value="1"/>
</dbReference>
<keyword evidence="2 9" id="KW-1003">Cell membrane</keyword>
<evidence type="ECO:0000313" key="13">
    <source>
        <dbReference type="Proteomes" id="UP001237207"/>
    </source>
</evidence>
<name>A0AAJ1WK56_9BACI</name>
<keyword evidence="5 9" id="KW-0735">Signal-anchor</keyword>
<keyword evidence="13" id="KW-1185">Reference proteome</keyword>
<evidence type="ECO:0000256" key="5">
    <source>
        <dbReference type="ARBA" id="ARBA00022968"/>
    </source>
</evidence>
<evidence type="ECO:0000256" key="10">
    <source>
        <dbReference type="SAM" id="Phobius"/>
    </source>
</evidence>
<sequence length="342" mass="39684">MIGSRKSKKRRKRQRFFTMITTFFIILLIFTAGYSLFVYRSFQKTLDTVHEPLEDREISEKRTSQPVLEKKHPFSVLLLGVDERKNDKGRSDTIIVLAVNPDRNSVEMISIPRDTKTEMVGKGKEDKINHAYAFGGINMALQSVENLLDIPIDYYIKVNMEGFQDIVDAVGGIQVDNQLDFVYEGTHFKKGSLTLNGQDALKYSRMRKLDPRGDFGRQERQRKVIQGVIKKGASLSSLWKYQEIFYALGENVRTNLTFNEMKDIQKRYKDAAHNITQIEVKGTSQKMNGIYYFIVADDEKKRIRKLLRTQLDLENLAELREMDTSSHSFYGINLNEYSFQTR</sequence>
<dbReference type="Proteomes" id="UP001237207">
    <property type="component" value="Unassembled WGS sequence"/>
</dbReference>
<evidence type="ECO:0000256" key="9">
    <source>
        <dbReference type="HAMAP-Rule" id="MF_01140"/>
    </source>
</evidence>
<dbReference type="Pfam" id="PF03816">
    <property type="entry name" value="LytR_cpsA_psr"/>
    <property type="match status" value="1"/>
</dbReference>
<dbReference type="HAMAP" id="MF_01140">
    <property type="entry name" value="TagU_transferase"/>
    <property type="match status" value="1"/>
</dbReference>
<feature type="topological domain" description="Extracellular" evidence="9">
    <location>
        <begin position="37"/>
        <end position="342"/>
    </location>
</feature>
<keyword evidence="6 9" id="KW-1133">Transmembrane helix</keyword>
<keyword evidence="7 9" id="KW-0472">Membrane</keyword>
<organism evidence="12 13">
    <name type="scientific">Oikeobacillus pervagus</name>
    <dbReference type="NCBI Taxonomy" id="1325931"/>
    <lineage>
        <taxon>Bacteria</taxon>
        <taxon>Bacillati</taxon>
        <taxon>Bacillota</taxon>
        <taxon>Bacilli</taxon>
        <taxon>Bacillales</taxon>
        <taxon>Bacillaceae</taxon>
        <taxon>Oikeobacillus</taxon>
    </lineage>
</organism>
<evidence type="ECO:0000256" key="2">
    <source>
        <dbReference type="ARBA" id="ARBA00022475"/>
    </source>
</evidence>
<dbReference type="NCBIfam" id="TIGR00350">
    <property type="entry name" value="lytR_cpsA_psr"/>
    <property type="match status" value="1"/>
</dbReference>
<keyword evidence="4 9" id="KW-0812">Transmembrane</keyword>
<dbReference type="AlphaFoldDB" id="A0AAJ1WK56"/>
<dbReference type="InterPro" id="IPR050922">
    <property type="entry name" value="LytR/CpsA/Psr_CW_biosynth"/>
</dbReference>
<comment type="similarity">
    <text evidence="1 9">Belongs to the LytR/CpsA/Psr (LCP) family.</text>
</comment>
<dbReference type="EC" id="2.7.8.-" evidence="9"/>
<keyword evidence="3 9" id="KW-0808">Transferase</keyword>
<dbReference type="GO" id="GO:0005886">
    <property type="term" value="C:plasma membrane"/>
    <property type="evidence" value="ECO:0007669"/>
    <property type="project" value="UniProtKB-SubCell"/>
</dbReference>
<feature type="topological domain" description="Cytoplasmic" evidence="9">
    <location>
        <begin position="1"/>
        <end position="15"/>
    </location>
</feature>
<feature type="domain" description="Cell envelope-related transcriptional attenuator" evidence="11">
    <location>
        <begin position="90"/>
        <end position="232"/>
    </location>
</feature>
<dbReference type="InterPro" id="IPR023734">
    <property type="entry name" value="TagU"/>
</dbReference>
<dbReference type="GO" id="GO:0070726">
    <property type="term" value="P:cell wall assembly"/>
    <property type="evidence" value="ECO:0007669"/>
    <property type="project" value="UniProtKB-UniRule"/>
</dbReference>
<evidence type="ECO:0000256" key="1">
    <source>
        <dbReference type="ARBA" id="ARBA00006068"/>
    </source>
</evidence>
<evidence type="ECO:0000256" key="7">
    <source>
        <dbReference type="ARBA" id="ARBA00023136"/>
    </source>
</evidence>
<proteinExistence type="inferred from homology"/>
<evidence type="ECO:0000256" key="8">
    <source>
        <dbReference type="ARBA" id="ARBA00023316"/>
    </source>
</evidence>
<dbReference type="PANTHER" id="PTHR33392">
    <property type="entry name" value="POLYISOPRENYL-TEICHOIC ACID--PEPTIDOGLYCAN TEICHOIC ACID TRANSFERASE TAGU"/>
    <property type="match status" value="1"/>
</dbReference>
<dbReference type="InterPro" id="IPR004474">
    <property type="entry name" value="LytR_CpsA_psr"/>
</dbReference>
<comment type="function">
    <text evidence="9">May catalyze the final step in cell wall teichoic acid biosynthesis, the transfer of the anionic cell wall polymers (APs) from their lipid-linked precursor to the cell wall peptidoglycan (PG).</text>
</comment>
<dbReference type="GO" id="GO:0016780">
    <property type="term" value="F:phosphotransferase activity, for other substituted phosphate groups"/>
    <property type="evidence" value="ECO:0007669"/>
    <property type="project" value="UniProtKB-UniRule"/>
</dbReference>
<comment type="caution">
    <text evidence="12">The sequence shown here is derived from an EMBL/GenBank/DDBJ whole genome shotgun (WGS) entry which is preliminary data.</text>
</comment>
<dbReference type="EMBL" id="JAUSUC010000040">
    <property type="protein sequence ID" value="MDQ0216223.1"/>
    <property type="molecule type" value="Genomic_DNA"/>
</dbReference>
<comment type="pathway">
    <text evidence="9">Cell wall biogenesis.</text>
</comment>
<evidence type="ECO:0000313" key="12">
    <source>
        <dbReference type="EMBL" id="MDQ0216223.1"/>
    </source>
</evidence>
<dbReference type="RefSeq" id="WP_307258226.1">
    <property type="nucleotide sequence ID" value="NZ_JAUSUC010000040.1"/>
</dbReference>
<dbReference type="PANTHER" id="PTHR33392:SF6">
    <property type="entry name" value="POLYISOPRENYL-TEICHOIC ACID--PEPTIDOGLYCAN TEICHOIC ACID TRANSFERASE TAGU"/>
    <property type="match status" value="1"/>
</dbReference>
<comment type="subcellular location">
    <subcellularLocation>
        <location evidence="9">Cell membrane</location>
        <topology evidence="9">Single-pass type II membrane protein</topology>
    </subcellularLocation>
</comment>
<gene>
    <name evidence="9" type="primary">tagU</name>
    <name evidence="12" type="ORF">J2S13_002663</name>
</gene>
<evidence type="ECO:0000256" key="4">
    <source>
        <dbReference type="ARBA" id="ARBA00022692"/>
    </source>
</evidence>
<evidence type="ECO:0000259" key="11">
    <source>
        <dbReference type="Pfam" id="PF03816"/>
    </source>
</evidence>